<sequence>MSRSENNNEDLTTSRNESRYEDCKIDFTQHFVNALSLIGHIVIVLQFIKFESSFWILLARASFQSLLTNPFPSNAQLRRIAQRTGRTTTPSTDVDMPGGFTNATNLINIPQSSGDNSNIASTQISTEDEIIVVKKKIRKLLFHGSVTLNLIVFIWNIFHPTEFVEKLDGSYPNEKYLKNVPSPFISGDGLLGGEFRGTASIQFIGESIPHSNFWGNVNKSTYDFLILILQYTLFILTCINFGEMGYIPPNDKRNETEDGYNGTVHAVEVDFNKSIDIMVNDMNDGSI</sequence>
<accession>A0A1X7QXK0</accession>
<feature type="transmembrane region" description="Helical" evidence="1">
    <location>
        <begin position="37"/>
        <end position="58"/>
    </location>
</feature>
<evidence type="ECO:0000313" key="3">
    <source>
        <dbReference type="Proteomes" id="UP000196158"/>
    </source>
</evidence>
<keyword evidence="1" id="KW-0812">Transmembrane</keyword>
<keyword evidence="3" id="KW-1185">Reference proteome</keyword>
<reference evidence="2 3" key="1">
    <citation type="submission" date="2017-04" db="EMBL/GenBank/DDBJ databases">
        <authorList>
            <person name="Afonso C.L."/>
            <person name="Miller P.J."/>
            <person name="Scott M.A."/>
            <person name="Spackman E."/>
            <person name="Goraichik I."/>
            <person name="Dimitrov K.M."/>
            <person name="Suarez D.L."/>
            <person name="Swayne D.E."/>
        </authorList>
    </citation>
    <scope>NUCLEOTIDE SEQUENCE [LARGE SCALE GENOMIC DNA]</scope>
</reference>
<dbReference type="Proteomes" id="UP000196158">
    <property type="component" value="Unassembled WGS sequence"/>
</dbReference>
<keyword evidence="1" id="KW-1133">Transmembrane helix</keyword>
<dbReference type="OrthoDB" id="4068068at2759"/>
<dbReference type="AlphaFoldDB" id="A0A1X7QXK0"/>
<protein>
    <submittedName>
        <fullName evidence="2">Similar to Saccharomyces cerevisiae YPR109W Predicted membrane protein</fullName>
    </submittedName>
</protein>
<name>A0A1X7QXK0_9SACH</name>
<keyword evidence="1" id="KW-0472">Membrane</keyword>
<gene>
    <name evidence="2" type="ORF">KASA_0Q05940G</name>
</gene>
<evidence type="ECO:0000313" key="2">
    <source>
        <dbReference type="EMBL" id="SMN18163.1"/>
    </source>
</evidence>
<feature type="transmembrane region" description="Helical" evidence="1">
    <location>
        <begin position="224"/>
        <end position="242"/>
    </location>
</feature>
<organism evidence="2 3">
    <name type="scientific">Maudiozyma saulgeensis</name>
    <dbReference type="NCBI Taxonomy" id="1789683"/>
    <lineage>
        <taxon>Eukaryota</taxon>
        <taxon>Fungi</taxon>
        <taxon>Dikarya</taxon>
        <taxon>Ascomycota</taxon>
        <taxon>Saccharomycotina</taxon>
        <taxon>Saccharomycetes</taxon>
        <taxon>Saccharomycetales</taxon>
        <taxon>Saccharomycetaceae</taxon>
        <taxon>Maudiozyma</taxon>
    </lineage>
</organism>
<feature type="transmembrane region" description="Helical" evidence="1">
    <location>
        <begin position="140"/>
        <end position="158"/>
    </location>
</feature>
<dbReference type="EMBL" id="FXLY01000002">
    <property type="protein sequence ID" value="SMN18163.1"/>
    <property type="molecule type" value="Genomic_DNA"/>
</dbReference>
<proteinExistence type="predicted"/>
<evidence type="ECO:0000256" key="1">
    <source>
        <dbReference type="SAM" id="Phobius"/>
    </source>
</evidence>